<protein>
    <recommendedName>
        <fullName evidence="1">DUF6900 domain-containing protein</fullName>
    </recommendedName>
</protein>
<reference evidence="2" key="1">
    <citation type="journal article" date="2007" name="J. Bacteriol.">
        <title>Comparative genome analysis of four magnetotactic bacteria reveals a complex set of group-specific genes implicated in magnetosome biomineralization and function.</title>
        <authorList>
            <person name="Richter M."/>
            <person name="Kube M."/>
            <person name="Bazylinski D.A."/>
            <person name="Lombardot T."/>
            <person name="Gloeckner F.O."/>
            <person name="Reinhardt R."/>
            <person name="Schueler D."/>
        </authorList>
    </citation>
    <scope>NUCLEOTIDE SEQUENCE</scope>
    <source>
        <strain evidence="2">MSR-1</strain>
    </source>
</reference>
<organism evidence="2">
    <name type="scientific">Magnetospirillum gryphiswaldense</name>
    <dbReference type="NCBI Taxonomy" id="55518"/>
    <lineage>
        <taxon>Bacteria</taxon>
        <taxon>Pseudomonadati</taxon>
        <taxon>Pseudomonadota</taxon>
        <taxon>Alphaproteobacteria</taxon>
        <taxon>Rhodospirillales</taxon>
        <taxon>Rhodospirillaceae</taxon>
        <taxon>Magnetospirillum</taxon>
    </lineage>
</organism>
<dbReference type="RefSeq" id="WP_158699572.1">
    <property type="nucleotide sequence ID" value="NZ_CP027527.1"/>
</dbReference>
<proteinExistence type="predicted"/>
<sequence length="57" mass="6487">MMDNHDKHRALEEIAAKILNIPTLDARRSDLLDFHEVAVWSVKEALEAAFALGRDRS</sequence>
<feature type="domain" description="DUF6900" evidence="1">
    <location>
        <begin position="7"/>
        <end position="55"/>
    </location>
</feature>
<dbReference type="Pfam" id="PF21841">
    <property type="entry name" value="DUF6900"/>
    <property type="match status" value="1"/>
</dbReference>
<accession>A4TYQ2</accession>
<dbReference type="InterPro" id="IPR054195">
    <property type="entry name" value="DUF6900"/>
</dbReference>
<dbReference type="EMBL" id="CU459003">
    <property type="protein sequence ID" value="CAM75759.1"/>
    <property type="molecule type" value="Genomic_DNA"/>
</dbReference>
<evidence type="ECO:0000313" key="2">
    <source>
        <dbReference type="EMBL" id="CAM75759.1"/>
    </source>
</evidence>
<name>A4TYQ2_9PROT</name>
<gene>
    <name evidence="2" type="ORF">MGR_2336</name>
</gene>
<evidence type="ECO:0000259" key="1">
    <source>
        <dbReference type="Pfam" id="PF21841"/>
    </source>
</evidence>
<dbReference type="AlphaFoldDB" id="A4TYQ2"/>